<dbReference type="NCBIfam" id="TIGR00567">
    <property type="entry name" value="3mg"/>
    <property type="match status" value="1"/>
</dbReference>
<evidence type="ECO:0000256" key="1">
    <source>
        <dbReference type="ARBA" id="ARBA00009232"/>
    </source>
</evidence>
<dbReference type="Proteomes" id="UP001223420">
    <property type="component" value="Unassembled WGS sequence"/>
</dbReference>
<dbReference type="InterPro" id="IPR011034">
    <property type="entry name" value="Formyl_transferase-like_C_sf"/>
</dbReference>
<dbReference type="CDD" id="cd00540">
    <property type="entry name" value="AAG"/>
    <property type="match status" value="1"/>
</dbReference>
<evidence type="ECO:0000256" key="5">
    <source>
        <dbReference type="HAMAP-Rule" id="MF_00527"/>
    </source>
</evidence>
<dbReference type="PANTHER" id="PTHR10429">
    <property type="entry name" value="DNA-3-METHYLADENINE GLYCOSYLASE"/>
    <property type="match status" value="1"/>
</dbReference>
<gene>
    <name evidence="6" type="ORF">QO001_005556</name>
</gene>
<accession>A0AAJ1TXN1</accession>
<evidence type="ECO:0000256" key="2">
    <source>
        <dbReference type="ARBA" id="ARBA00022763"/>
    </source>
</evidence>
<keyword evidence="4 5" id="KW-0234">DNA repair</keyword>
<dbReference type="EMBL" id="JAUSWL010000015">
    <property type="protein sequence ID" value="MDQ0546604.1"/>
    <property type="molecule type" value="Genomic_DNA"/>
</dbReference>
<keyword evidence="3 5" id="KW-0378">Hydrolase</keyword>
<dbReference type="Pfam" id="PF02245">
    <property type="entry name" value="Pur_DNA_glyco"/>
    <property type="match status" value="1"/>
</dbReference>
<sequence>MPDPFFARSAAAVAADLIGAGLWVGEAGGIIVETEAYDRTDPASHSFAGPTKRNASMFGPPGHVYVYRSYGLHWCLNLVCEPGSAVLLRAIEPNAGLAAMAERRGTDDPRLLCAGPGRLCQALGITGAMDGLPVAQAPFRFAPRTQPVTVAADRRIGITRGAETPWRFLLAGSRFVSRPVRRVDRNAG</sequence>
<keyword evidence="6" id="KW-0326">Glycosidase</keyword>
<dbReference type="GO" id="GO:0006284">
    <property type="term" value="P:base-excision repair"/>
    <property type="evidence" value="ECO:0007669"/>
    <property type="project" value="InterPro"/>
</dbReference>
<protein>
    <recommendedName>
        <fullName evidence="5">Putative 3-methyladenine DNA glycosylase</fullName>
        <ecNumber evidence="5">3.2.2.-</ecNumber>
    </recommendedName>
</protein>
<dbReference type="InterPro" id="IPR036995">
    <property type="entry name" value="MPG_sf"/>
</dbReference>
<dbReference type="InterPro" id="IPR003180">
    <property type="entry name" value="MPG"/>
</dbReference>
<dbReference type="Gene3D" id="3.10.300.10">
    <property type="entry name" value="Methylpurine-DNA glycosylase (MPG)"/>
    <property type="match status" value="1"/>
</dbReference>
<proteinExistence type="inferred from homology"/>
<organism evidence="6 7">
    <name type="scientific">Methylobacterium brachiatum</name>
    <dbReference type="NCBI Taxonomy" id="269660"/>
    <lineage>
        <taxon>Bacteria</taxon>
        <taxon>Pseudomonadati</taxon>
        <taxon>Pseudomonadota</taxon>
        <taxon>Alphaproteobacteria</taxon>
        <taxon>Hyphomicrobiales</taxon>
        <taxon>Methylobacteriaceae</taxon>
        <taxon>Methylobacterium</taxon>
    </lineage>
</organism>
<dbReference type="GO" id="GO:0003677">
    <property type="term" value="F:DNA binding"/>
    <property type="evidence" value="ECO:0007669"/>
    <property type="project" value="InterPro"/>
</dbReference>
<dbReference type="AlphaFoldDB" id="A0AAJ1TXN1"/>
<dbReference type="NCBIfam" id="NF002003">
    <property type="entry name" value="PRK00802.1-3"/>
    <property type="match status" value="1"/>
</dbReference>
<dbReference type="SUPFAM" id="SSF50486">
    <property type="entry name" value="FMT C-terminal domain-like"/>
    <property type="match status" value="1"/>
</dbReference>
<dbReference type="EC" id="3.2.2.-" evidence="5"/>
<evidence type="ECO:0000256" key="4">
    <source>
        <dbReference type="ARBA" id="ARBA00023204"/>
    </source>
</evidence>
<keyword evidence="2 5" id="KW-0227">DNA damage</keyword>
<comment type="caution">
    <text evidence="6">The sequence shown here is derived from an EMBL/GenBank/DDBJ whole genome shotgun (WGS) entry which is preliminary data.</text>
</comment>
<name>A0AAJ1TXN1_9HYPH</name>
<dbReference type="GO" id="GO:0003905">
    <property type="term" value="F:alkylbase DNA N-glycosylase activity"/>
    <property type="evidence" value="ECO:0007669"/>
    <property type="project" value="InterPro"/>
</dbReference>
<dbReference type="RefSeq" id="WP_230367861.1">
    <property type="nucleotide sequence ID" value="NZ_JAJALK010000016.1"/>
</dbReference>
<dbReference type="HAMAP" id="MF_00527">
    <property type="entry name" value="3MGH"/>
    <property type="match status" value="1"/>
</dbReference>
<comment type="similarity">
    <text evidence="1 5">Belongs to the DNA glycosylase MPG family.</text>
</comment>
<evidence type="ECO:0000313" key="7">
    <source>
        <dbReference type="Proteomes" id="UP001223420"/>
    </source>
</evidence>
<dbReference type="PANTHER" id="PTHR10429:SF0">
    <property type="entry name" value="DNA-3-METHYLADENINE GLYCOSYLASE"/>
    <property type="match status" value="1"/>
</dbReference>
<evidence type="ECO:0000256" key="3">
    <source>
        <dbReference type="ARBA" id="ARBA00022801"/>
    </source>
</evidence>
<evidence type="ECO:0000313" key="6">
    <source>
        <dbReference type="EMBL" id="MDQ0546604.1"/>
    </source>
</evidence>
<reference evidence="6" key="1">
    <citation type="submission" date="2023-07" db="EMBL/GenBank/DDBJ databases">
        <title>Genomic Encyclopedia of Type Strains, Phase IV (KMG-IV): sequencing the most valuable type-strain genomes for metagenomic binning, comparative biology and taxonomic classification.</title>
        <authorList>
            <person name="Goeker M."/>
        </authorList>
    </citation>
    <scope>NUCLEOTIDE SEQUENCE</scope>
    <source>
        <strain evidence="6">DSM 19569</strain>
    </source>
</reference>